<dbReference type="Proteomes" id="UP000828101">
    <property type="component" value="Segment"/>
</dbReference>
<evidence type="ECO:0000313" key="1">
    <source>
        <dbReference type="EMBL" id="UGO51332.1"/>
    </source>
</evidence>
<evidence type="ECO:0000313" key="2">
    <source>
        <dbReference type="Proteomes" id="UP000828101"/>
    </source>
</evidence>
<sequence>MDDCMIRKALLKSILYSAGTNVYGGKIIEFYNLSGLFANISTRDGFVKFNTGQNIILTKSFLNAEWDVVSNQKTLVEAFQESVTTPNVLSIRGAFGSTYSDLSSSTGLGTTVNNFLTLSLQDLAEKKNWFVRTSTPPNYNFKSPSVPEGTDPMLETFDFTGAIGKMLEFTTPKYLIQFGTNKKVFLDTEGVKDATTSAIIELVPTLYTDGKWYVGENVQGEDTMLTITDALNTINWNTQELVYGKGTTAEFTIGSQSDYENKTLSNLLVGKTEVTMSRISKLLVDANWTLKNK</sequence>
<protein>
    <submittedName>
        <fullName evidence="1">Uncharacterized protein</fullName>
    </submittedName>
</protein>
<reference evidence="1 2" key="1">
    <citation type="submission" date="2021-10" db="EMBL/GenBank/DDBJ databases">
        <authorList>
            <person name="James R."/>
            <person name="Lavering E.D."/>
            <person name="Fairholm J.D."/>
            <person name="Ogilvie B.H."/>
            <person name="Thurgood T.L."/>
            <person name="Hyer A."/>
            <person name="Robison R.A."/>
            <person name="Grose J.H."/>
        </authorList>
    </citation>
    <scope>NUCLEOTIDE SEQUENCE [LARGE SCALE GENOMIC DNA]</scope>
</reference>
<dbReference type="EMBL" id="OK499994">
    <property type="protein sequence ID" value="UGO51332.1"/>
    <property type="molecule type" value="Genomic_DNA"/>
</dbReference>
<name>A0AAE9CEV8_9CAUD</name>
<keyword evidence="2" id="KW-1185">Reference proteome</keyword>
<gene>
    <name evidence="1" type="ORF">SKYWALKER_175</name>
</gene>
<organism evidence="1 2">
    <name type="scientific">Bacillus phage vB_BanS_Skywalker</name>
    <dbReference type="NCBI Taxonomy" id="2894789"/>
    <lineage>
        <taxon>Viruses</taxon>
        <taxon>Duplodnaviria</taxon>
        <taxon>Heunggongvirae</taxon>
        <taxon>Uroviricota</taxon>
        <taxon>Caudoviricetes</taxon>
        <taxon>Joanripponvirinae</taxon>
        <taxon>Tsamsavirus</taxon>
        <taxon>Tsamsavirus skywalker</taxon>
    </lineage>
</organism>
<proteinExistence type="predicted"/>
<accession>A0AAE9CEV8</accession>